<feature type="domain" description="Fibrobacter succinogenes major paralogous" evidence="1">
    <location>
        <begin position="203"/>
        <end position="296"/>
    </location>
</feature>
<protein>
    <recommendedName>
        <fullName evidence="1">Fibrobacter succinogenes major paralogous domain-containing protein</fullName>
    </recommendedName>
</protein>
<accession>X1A439</accession>
<dbReference type="EMBL" id="BART01018649">
    <property type="protein sequence ID" value="GAG76549.1"/>
    <property type="molecule type" value="Genomic_DNA"/>
</dbReference>
<proteinExistence type="predicted"/>
<reference evidence="2" key="1">
    <citation type="journal article" date="2014" name="Front. Microbiol.">
        <title>High frequency of phylogenetically diverse reductive dehalogenase-homologous genes in deep subseafloor sedimentary metagenomes.</title>
        <authorList>
            <person name="Kawai M."/>
            <person name="Futagami T."/>
            <person name="Toyoda A."/>
            <person name="Takaki Y."/>
            <person name="Nishi S."/>
            <person name="Hori S."/>
            <person name="Arai W."/>
            <person name="Tsubouchi T."/>
            <person name="Morono Y."/>
            <person name="Uchiyama I."/>
            <person name="Ito T."/>
            <person name="Fujiyama A."/>
            <person name="Inagaki F."/>
            <person name="Takami H."/>
        </authorList>
    </citation>
    <scope>NUCLEOTIDE SEQUENCE</scope>
    <source>
        <strain evidence="2">Expedition CK06-06</strain>
    </source>
</reference>
<dbReference type="NCBIfam" id="TIGR02145">
    <property type="entry name" value="Fib_succ_major"/>
    <property type="match status" value="1"/>
</dbReference>
<dbReference type="AlphaFoldDB" id="X1A439"/>
<dbReference type="InterPro" id="IPR013783">
    <property type="entry name" value="Ig-like_fold"/>
</dbReference>
<name>X1A439_9ZZZZ</name>
<dbReference type="Pfam" id="PF17957">
    <property type="entry name" value="Big_7"/>
    <property type="match status" value="1"/>
</dbReference>
<dbReference type="Pfam" id="PF09603">
    <property type="entry name" value="Fib_succ_major"/>
    <property type="match status" value="1"/>
</dbReference>
<dbReference type="InterPro" id="IPR011871">
    <property type="entry name" value="Fib_succ_major"/>
</dbReference>
<organism evidence="2">
    <name type="scientific">marine sediment metagenome</name>
    <dbReference type="NCBI Taxonomy" id="412755"/>
    <lineage>
        <taxon>unclassified sequences</taxon>
        <taxon>metagenomes</taxon>
        <taxon>ecological metagenomes</taxon>
    </lineage>
</organism>
<comment type="caution">
    <text evidence="2">The sequence shown here is derived from an EMBL/GenBank/DDBJ whole genome shotgun (WGS) entry which is preliminary data.</text>
</comment>
<gene>
    <name evidence="2" type="ORF">S01H4_35140</name>
</gene>
<feature type="non-terminal residue" evidence="2">
    <location>
        <position position="1"/>
    </location>
</feature>
<feature type="non-terminal residue" evidence="2">
    <location>
        <position position="296"/>
    </location>
</feature>
<evidence type="ECO:0000259" key="1">
    <source>
        <dbReference type="Pfam" id="PF09603"/>
    </source>
</evidence>
<sequence length="296" mass="32148">CTITYPNNGDEFEQGDTIVISVDADDNDGLIAEVRFYIDDIGVFSLTSFPYTYSWNTINETIGNHIIKVTVKDNGGGSKTDECTISIIRNATIVTTDASLITHNSAMSGGNISDDGGSAVTARGVCWSTLPNPTISDEHTTDGSGTGSFVSSITGLLPVNTCYVRAYATNGAGTTYGNEISFTTLFESGTLTDTRDGHIYPTVRIGNQWWMAENLAYLPSISPHWYTSYTEPYYYVYGCEETTVSEAKTTINYQTYGVLYNWAATMDGAESSNTNPSDVQGVCPDGWHLPSDAEWK</sequence>
<dbReference type="Gene3D" id="2.60.40.10">
    <property type="entry name" value="Immunoglobulins"/>
    <property type="match status" value="1"/>
</dbReference>
<evidence type="ECO:0000313" key="2">
    <source>
        <dbReference type="EMBL" id="GAG76549.1"/>
    </source>
</evidence>